<protein>
    <recommendedName>
        <fullName evidence="3 10">Gluconokinase</fullName>
        <ecNumber evidence="3 10">2.7.1.12</ecNumber>
    </recommendedName>
</protein>
<evidence type="ECO:0000256" key="10">
    <source>
        <dbReference type="RuleBase" id="RU363066"/>
    </source>
</evidence>
<evidence type="ECO:0000256" key="3">
    <source>
        <dbReference type="ARBA" id="ARBA00012054"/>
    </source>
</evidence>
<gene>
    <name evidence="11" type="ORF">B7R54_02115</name>
</gene>
<keyword evidence="8" id="KW-0311">Gluconate utilization</keyword>
<dbReference type="PANTHER" id="PTHR43442">
    <property type="entry name" value="GLUCONOKINASE-RELATED"/>
    <property type="match status" value="1"/>
</dbReference>
<keyword evidence="4 10" id="KW-0808">Transferase</keyword>
<dbReference type="InterPro" id="IPR031322">
    <property type="entry name" value="Shikimate/glucono_kinase"/>
</dbReference>
<evidence type="ECO:0000256" key="9">
    <source>
        <dbReference type="ARBA" id="ARBA00048090"/>
    </source>
</evidence>
<dbReference type="Pfam" id="PF01202">
    <property type="entry name" value="SKI"/>
    <property type="match status" value="1"/>
</dbReference>
<evidence type="ECO:0000256" key="8">
    <source>
        <dbReference type="ARBA" id="ARBA00023064"/>
    </source>
</evidence>
<dbReference type="EC" id="2.7.1.12" evidence="3 10"/>
<dbReference type="GO" id="GO:0019521">
    <property type="term" value="P:D-gluconate metabolic process"/>
    <property type="evidence" value="ECO:0007669"/>
    <property type="project" value="UniProtKB-KW"/>
</dbReference>
<dbReference type="SUPFAM" id="SSF52540">
    <property type="entry name" value="P-loop containing nucleoside triphosphate hydrolases"/>
    <property type="match status" value="1"/>
</dbReference>
<name>A0A3E0VN57_9MICO</name>
<evidence type="ECO:0000256" key="7">
    <source>
        <dbReference type="ARBA" id="ARBA00022840"/>
    </source>
</evidence>
<dbReference type="GO" id="GO:0046316">
    <property type="term" value="F:gluconokinase activity"/>
    <property type="evidence" value="ECO:0007669"/>
    <property type="project" value="UniProtKB-EC"/>
</dbReference>
<evidence type="ECO:0000256" key="4">
    <source>
        <dbReference type="ARBA" id="ARBA00022679"/>
    </source>
</evidence>
<reference evidence="11 12" key="1">
    <citation type="submission" date="2017-04" db="EMBL/GenBank/DDBJ databases">
        <title>Comparative genome analysis of Subtercola boreus.</title>
        <authorList>
            <person name="Cho Y.-J."/>
            <person name="Cho A."/>
            <person name="Kim O.-S."/>
            <person name="Lee J.-I."/>
        </authorList>
    </citation>
    <scope>NUCLEOTIDE SEQUENCE [LARGE SCALE GENOMIC DNA]</scope>
    <source>
        <strain evidence="11 12">K300</strain>
    </source>
</reference>
<dbReference type="InterPro" id="IPR006001">
    <property type="entry name" value="Therm_gnt_kin"/>
</dbReference>
<dbReference type="Gene3D" id="3.40.50.300">
    <property type="entry name" value="P-loop containing nucleotide triphosphate hydrolases"/>
    <property type="match status" value="1"/>
</dbReference>
<comment type="similarity">
    <text evidence="2 10">Belongs to the gluconokinase GntK/GntV family.</text>
</comment>
<evidence type="ECO:0000256" key="1">
    <source>
        <dbReference type="ARBA" id="ARBA00004761"/>
    </source>
</evidence>
<evidence type="ECO:0000313" key="12">
    <source>
        <dbReference type="Proteomes" id="UP000256486"/>
    </source>
</evidence>
<dbReference type="EMBL" id="NBWZ01000001">
    <property type="protein sequence ID" value="RFA11049.1"/>
    <property type="molecule type" value="Genomic_DNA"/>
</dbReference>
<keyword evidence="5 10" id="KW-0547">Nucleotide-binding</keyword>
<evidence type="ECO:0000313" key="11">
    <source>
        <dbReference type="EMBL" id="RFA11049.1"/>
    </source>
</evidence>
<keyword evidence="6 10" id="KW-0418">Kinase</keyword>
<dbReference type="AlphaFoldDB" id="A0A3E0VN57"/>
<keyword evidence="12" id="KW-1185">Reference proteome</keyword>
<dbReference type="GO" id="GO:0005524">
    <property type="term" value="F:ATP binding"/>
    <property type="evidence" value="ECO:0007669"/>
    <property type="project" value="UniProtKB-KW"/>
</dbReference>
<evidence type="ECO:0000256" key="5">
    <source>
        <dbReference type="ARBA" id="ARBA00022741"/>
    </source>
</evidence>
<dbReference type="NCBIfam" id="TIGR01313">
    <property type="entry name" value="therm_gnt_kin"/>
    <property type="match status" value="1"/>
</dbReference>
<comment type="caution">
    <text evidence="11">The sequence shown here is derived from an EMBL/GenBank/DDBJ whole genome shotgun (WGS) entry which is preliminary data.</text>
</comment>
<dbReference type="InterPro" id="IPR027417">
    <property type="entry name" value="P-loop_NTPase"/>
</dbReference>
<sequence length="159" mass="17019">MGVSGCGKSTVGALLAARLGVGFLDADSLHPVENLRKMAAGVPLTDSDRWPWLSEVADAFERAAPSDGGLVIACSALRRAYRDSIRSKSLSVHFVHLVGTESLLQSRLVHRANHFMPAALLSSQIETLEELEADELGTTIDISMPAERIVELAARSLAL</sequence>
<dbReference type="PANTHER" id="PTHR43442:SF3">
    <property type="entry name" value="GLUCONOKINASE-RELATED"/>
    <property type="match status" value="1"/>
</dbReference>
<dbReference type="OrthoDB" id="9795716at2"/>
<comment type="catalytic activity">
    <reaction evidence="9 10">
        <text>D-gluconate + ATP = 6-phospho-D-gluconate + ADP + H(+)</text>
        <dbReference type="Rhea" id="RHEA:19433"/>
        <dbReference type="ChEBI" id="CHEBI:15378"/>
        <dbReference type="ChEBI" id="CHEBI:18391"/>
        <dbReference type="ChEBI" id="CHEBI:30616"/>
        <dbReference type="ChEBI" id="CHEBI:58759"/>
        <dbReference type="ChEBI" id="CHEBI:456216"/>
        <dbReference type="EC" id="2.7.1.12"/>
    </reaction>
</comment>
<comment type="pathway">
    <text evidence="1">Carbohydrate acid metabolism.</text>
</comment>
<accession>A0A3E0VN57</accession>
<evidence type="ECO:0000256" key="6">
    <source>
        <dbReference type="ARBA" id="ARBA00022777"/>
    </source>
</evidence>
<dbReference type="GO" id="GO:0005737">
    <property type="term" value="C:cytoplasm"/>
    <property type="evidence" value="ECO:0007669"/>
    <property type="project" value="TreeGrafter"/>
</dbReference>
<dbReference type="FunFam" id="3.40.50.300:FF:000522">
    <property type="entry name" value="Gluconokinase"/>
    <property type="match status" value="1"/>
</dbReference>
<dbReference type="CDD" id="cd02021">
    <property type="entry name" value="GntK"/>
    <property type="match status" value="1"/>
</dbReference>
<evidence type="ECO:0000256" key="2">
    <source>
        <dbReference type="ARBA" id="ARBA00008420"/>
    </source>
</evidence>
<proteinExistence type="inferred from homology"/>
<dbReference type="Proteomes" id="UP000256486">
    <property type="component" value="Unassembled WGS sequence"/>
</dbReference>
<organism evidence="11 12">
    <name type="scientific">Subtercola boreus</name>
    <dbReference type="NCBI Taxonomy" id="120213"/>
    <lineage>
        <taxon>Bacteria</taxon>
        <taxon>Bacillati</taxon>
        <taxon>Actinomycetota</taxon>
        <taxon>Actinomycetes</taxon>
        <taxon>Micrococcales</taxon>
        <taxon>Microbacteriaceae</taxon>
        <taxon>Subtercola</taxon>
    </lineage>
</organism>
<keyword evidence="7 10" id="KW-0067">ATP-binding</keyword>